<evidence type="ECO:0000256" key="1">
    <source>
        <dbReference type="SAM" id="MobiDB-lite"/>
    </source>
</evidence>
<accession>A0A1F8EES0</accession>
<proteinExistence type="predicted"/>
<reference evidence="2 3" key="1">
    <citation type="journal article" date="2016" name="Nat. Commun.">
        <title>Thousands of microbial genomes shed light on interconnected biogeochemical processes in an aquifer system.</title>
        <authorList>
            <person name="Anantharaman K."/>
            <person name="Brown C.T."/>
            <person name="Hug L.A."/>
            <person name="Sharon I."/>
            <person name="Castelle C.J."/>
            <person name="Probst A.J."/>
            <person name="Thomas B.C."/>
            <person name="Singh A."/>
            <person name="Wilkins M.J."/>
            <person name="Karaoz U."/>
            <person name="Brodie E.L."/>
            <person name="Williams K.H."/>
            <person name="Hubbard S.S."/>
            <person name="Banfield J.F."/>
        </authorList>
    </citation>
    <scope>NUCLEOTIDE SEQUENCE [LARGE SCALE GENOMIC DNA]</scope>
</reference>
<sequence>MAYKKEEEEMSSFNSECPNCGKPVQTDDETGSVMEACCPWCDYAFYESDVNDIIAEFRKEFRKKKKRGKKKKKKESVSVYEETLHAFFFSLQFVSLPYVGHRGESLSGFYL</sequence>
<dbReference type="EMBL" id="MGJC01000038">
    <property type="protein sequence ID" value="OGM99087.1"/>
    <property type="molecule type" value="Genomic_DNA"/>
</dbReference>
<dbReference type="AlphaFoldDB" id="A0A1F8EES0"/>
<feature type="region of interest" description="Disordered" evidence="1">
    <location>
        <begin position="1"/>
        <end position="25"/>
    </location>
</feature>
<comment type="caution">
    <text evidence="2">The sequence shown here is derived from an EMBL/GenBank/DDBJ whole genome shotgun (WGS) entry which is preliminary data.</text>
</comment>
<name>A0A1F8EES0_9BACT</name>
<dbReference type="Proteomes" id="UP000177503">
    <property type="component" value="Unassembled WGS sequence"/>
</dbReference>
<organism evidence="2 3">
    <name type="scientific">Candidatus Yanofskybacteria bacterium RIFCSPHIGHO2_01_FULL_41_27</name>
    <dbReference type="NCBI Taxonomy" id="1802662"/>
    <lineage>
        <taxon>Bacteria</taxon>
        <taxon>Candidatus Yanofskyibacteriota</taxon>
    </lineage>
</organism>
<gene>
    <name evidence="2" type="ORF">A2736_02105</name>
</gene>
<protein>
    <submittedName>
        <fullName evidence="2">Uncharacterized protein</fullName>
    </submittedName>
</protein>
<evidence type="ECO:0000313" key="2">
    <source>
        <dbReference type="EMBL" id="OGM99087.1"/>
    </source>
</evidence>
<evidence type="ECO:0000313" key="3">
    <source>
        <dbReference type="Proteomes" id="UP000177503"/>
    </source>
</evidence>